<evidence type="ECO:0000313" key="2">
    <source>
        <dbReference type="Proteomes" id="UP001157502"/>
    </source>
</evidence>
<organism evidence="1 2">
    <name type="scientific">Dallia pectoralis</name>
    <name type="common">Alaska blackfish</name>
    <dbReference type="NCBI Taxonomy" id="75939"/>
    <lineage>
        <taxon>Eukaryota</taxon>
        <taxon>Metazoa</taxon>
        <taxon>Chordata</taxon>
        <taxon>Craniata</taxon>
        <taxon>Vertebrata</taxon>
        <taxon>Euteleostomi</taxon>
        <taxon>Actinopterygii</taxon>
        <taxon>Neopterygii</taxon>
        <taxon>Teleostei</taxon>
        <taxon>Protacanthopterygii</taxon>
        <taxon>Esociformes</taxon>
        <taxon>Umbridae</taxon>
        <taxon>Dallia</taxon>
    </lineage>
</organism>
<dbReference type="EMBL" id="CM055752">
    <property type="protein sequence ID" value="KAJ7992446.1"/>
    <property type="molecule type" value="Genomic_DNA"/>
</dbReference>
<keyword evidence="2" id="KW-1185">Reference proteome</keyword>
<proteinExistence type="predicted"/>
<gene>
    <name evidence="1" type="ORF">DPEC_G00278640</name>
</gene>
<name>A0ACC2FM96_DALPE</name>
<reference evidence="1" key="1">
    <citation type="submission" date="2021-05" db="EMBL/GenBank/DDBJ databases">
        <authorList>
            <person name="Pan Q."/>
            <person name="Jouanno E."/>
            <person name="Zahm M."/>
            <person name="Klopp C."/>
            <person name="Cabau C."/>
            <person name="Louis A."/>
            <person name="Berthelot C."/>
            <person name="Parey E."/>
            <person name="Roest Crollius H."/>
            <person name="Montfort J."/>
            <person name="Robinson-Rechavi M."/>
            <person name="Bouchez O."/>
            <person name="Lampietro C."/>
            <person name="Lopez Roques C."/>
            <person name="Donnadieu C."/>
            <person name="Postlethwait J."/>
            <person name="Bobe J."/>
            <person name="Dillon D."/>
            <person name="Chandos A."/>
            <person name="von Hippel F."/>
            <person name="Guiguen Y."/>
        </authorList>
    </citation>
    <scope>NUCLEOTIDE SEQUENCE</scope>
    <source>
        <strain evidence="1">YG-Jan2019</strain>
    </source>
</reference>
<evidence type="ECO:0000313" key="1">
    <source>
        <dbReference type="EMBL" id="KAJ7992446.1"/>
    </source>
</evidence>
<protein>
    <submittedName>
        <fullName evidence="1">Uncharacterized protein</fullName>
    </submittedName>
</protein>
<dbReference type="Proteomes" id="UP001157502">
    <property type="component" value="Chromosome 25"/>
</dbReference>
<accession>A0ACC2FM96</accession>
<sequence length="109" mass="12083">MIHLSMVESRSPLALLFYGPGEKEILSSAPPPNPSLLPVNHNYRVSPALIGRTLAEYGPRPLPPPLCREDVRLRANEGMKEMSPSRSPGEVVETRSWRLMDAGHCRSPL</sequence>
<comment type="caution">
    <text evidence="1">The sequence shown here is derived from an EMBL/GenBank/DDBJ whole genome shotgun (WGS) entry which is preliminary data.</text>
</comment>